<dbReference type="AlphaFoldDB" id="A0A2I7N7X1"/>
<dbReference type="GO" id="GO:0009279">
    <property type="term" value="C:cell outer membrane"/>
    <property type="evidence" value="ECO:0007669"/>
    <property type="project" value="UniProtKB-SubCell"/>
</dbReference>
<keyword evidence="4 8" id="KW-0732">Signal</keyword>
<keyword evidence="3 8" id="KW-0812">Transmembrane</keyword>
<dbReference type="RefSeq" id="WP_102951845.1">
    <property type="nucleotide sequence ID" value="NZ_CP024847.1"/>
</dbReference>
<dbReference type="InterPro" id="IPR010827">
    <property type="entry name" value="BamA/TamA_POTRA"/>
</dbReference>
<organism evidence="11 12">
    <name type="scientific">Aquella oligotrophica</name>
    <dbReference type="NCBI Taxonomy" id="2067065"/>
    <lineage>
        <taxon>Bacteria</taxon>
        <taxon>Pseudomonadati</taxon>
        <taxon>Pseudomonadota</taxon>
        <taxon>Betaproteobacteria</taxon>
        <taxon>Neisseriales</taxon>
        <taxon>Neisseriaceae</taxon>
        <taxon>Aquella</taxon>
    </lineage>
</organism>
<keyword evidence="6 8" id="KW-0472">Membrane</keyword>
<comment type="subcellular location">
    <subcellularLocation>
        <location evidence="8">Cell outer membrane</location>
    </subcellularLocation>
    <subcellularLocation>
        <location evidence="1">Membrane</location>
    </subcellularLocation>
</comment>
<dbReference type="InterPro" id="IPR039910">
    <property type="entry name" value="D15-like"/>
</dbReference>
<evidence type="ECO:0000256" key="1">
    <source>
        <dbReference type="ARBA" id="ARBA00004370"/>
    </source>
</evidence>
<comment type="function">
    <text evidence="8">Part of the outer membrane protein assembly complex, which is involved in assembly and insertion of beta-barrel proteins into the outer membrane.</text>
</comment>
<evidence type="ECO:0000313" key="12">
    <source>
        <dbReference type="Proteomes" id="UP000236655"/>
    </source>
</evidence>
<evidence type="ECO:0000256" key="5">
    <source>
        <dbReference type="ARBA" id="ARBA00022737"/>
    </source>
</evidence>
<feature type="chain" id="PRO_5014480744" description="Outer membrane protein assembly factor BamA" evidence="8">
    <location>
        <begin position="23"/>
        <end position="766"/>
    </location>
</feature>
<name>A0A2I7N7X1_9NEIS</name>
<feature type="domain" description="POTRA" evidence="10">
    <location>
        <begin position="351"/>
        <end position="425"/>
    </location>
</feature>
<dbReference type="NCBIfam" id="TIGR03303">
    <property type="entry name" value="OM_YaeT"/>
    <property type="match status" value="1"/>
</dbReference>
<dbReference type="Pfam" id="PF07244">
    <property type="entry name" value="POTRA"/>
    <property type="match status" value="5"/>
</dbReference>
<dbReference type="InterPro" id="IPR000184">
    <property type="entry name" value="Bac_surfAg_D15"/>
</dbReference>
<reference evidence="12" key="1">
    <citation type="submission" date="2017-11" db="EMBL/GenBank/DDBJ databases">
        <authorList>
            <person name="Chan K.G."/>
            <person name="Lee L.S."/>
        </authorList>
    </citation>
    <scope>NUCLEOTIDE SEQUENCE [LARGE SCALE GENOMIC DNA]</scope>
    <source>
        <strain evidence="12">DSM 100970</strain>
    </source>
</reference>
<accession>A0A2I7N7X1</accession>
<proteinExistence type="inferred from homology"/>
<comment type="subunit">
    <text evidence="8">Part of the Bam complex.</text>
</comment>
<dbReference type="Gene3D" id="3.10.20.310">
    <property type="entry name" value="membrane protein fhac"/>
    <property type="match status" value="5"/>
</dbReference>
<feature type="domain" description="POTRA" evidence="10">
    <location>
        <begin position="178"/>
        <end position="266"/>
    </location>
</feature>
<dbReference type="HAMAP" id="MF_01430">
    <property type="entry name" value="OM_assembly_BamA"/>
    <property type="match status" value="1"/>
</dbReference>
<evidence type="ECO:0000256" key="6">
    <source>
        <dbReference type="ARBA" id="ARBA00023136"/>
    </source>
</evidence>
<keyword evidence="5 8" id="KW-0677">Repeat</keyword>
<dbReference type="Pfam" id="PF01103">
    <property type="entry name" value="Omp85"/>
    <property type="match status" value="1"/>
</dbReference>
<dbReference type="PANTHER" id="PTHR12815:SF23">
    <property type="entry name" value="OUTER MEMBRANE PROTEIN ASSEMBLY FACTOR BAMA"/>
    <property type="match status" value="1"/>
</dbReference>
<gene>
    <name evidence="8 11" type="primary">bamA</name>
    <name evidence="11" type="ORF">CUN60_09680</name>
</gene>
<dbReference type="PIRSF" id="PIRSF006076">
    <property type="entry name" value="OM_assembly_OMP85"/>
    <property type="match status" value="1"/>
</dbReference>
<dbReference type="PANTHER" id="PTHR12815">
    <property type="entry name" value="SORTING AND ASSEMBLY MACHINERY SAMM50 PROTEIN FAMILY MEMBER"/>
    <property type="match status" value="1"/>
</dbReference>
<dbReference type="Proteomes" id="UP000236655">
    <property type="component" value="Chromosome"/>
</dbReference>
<evidence type="ECO:0000256" key="2">
    <source>
        <dbReference type="ARBA" id="ARBA00022452"/>
    </source>
</evidence>
<comment type="similarity">
    <text evidence="8">Belongs to the BamA family.</text>
</comment>
<dbReference type="InterPro" id="IPR034746">
    <property type="entry name" value="POTRA"/>
</dbReference>
<keyword evidence="7 8" id="KW-0998">Cell outer membrane</keyword>
<evidence type="ECO:0000259" key="10">
    <source>
        <dbReference type="PROSITE" id="PS51779"/>
    </source>
</evidence>
<sequence precursor="true">MNLRLKLLSTIFSLFILNSSYADNNGFVIQQIRIEGLQRIEMGTVYSYLPVKVGDTLTASKANDIIHKLYSTGFFQDVRVEQQGNTLIVDIEERPVIARISVSGDHEFDHDKLVKSLKENGLADGLIFDQSILDNAVMSLKTEYYNRGLYSVIITPTVVQLERNRVNIQITISEGVTAKIGGITFTGNKAFSSQKLQKQMFLTTGNWLSFWYKDNQYSSDKLNGDLETVKAFYQNQGYITYRLNSVQVQLTPDKKLVYITANIDEGHQYRFKDIKIAGDYKDIPPEELQKLITVKPGQIINQEKLDKDIQSIKTTMGKYGYAFAGINPVPDIDSKKNTVAYTLFIDPGKKIYVRNINISGNEKTRDVVIRREFRQEEAGIYNAAAIKRSKDRLDVLGYFKTTDIATTPVPGVNDQVDLNVKVTETNTGSINFGVGFAQGQGIILNGGISQSNLFGSGKSASINASYSQLNSSISLSFTDPYYLANGTSLGYDIYDTTFTPNLVGISPYSTQTLGGRIRTSVPVSEFDRINLSLGFENNQISINNNTAPLRFIQFTNQYGNSVNAIPVTVSWARNTSDSTLWPTSGATYNTSFTITAPGVGAQYYKFDSKDAWYFPISQDLTWKTNGELGFINSYGDGQIVPFYQNFIEGGPNSIRGYYIGSIGPKDTDGSSLGGTRWVFLSNNLLFPMPGVKEDKTVRLSAFYDIGSLYGGDPFGINPLQAVRASYGLGLVWISPMGPIQLSYAIPMFNQPNDNIQNFQFTLGSMF</sequence>
<evidence type="ECO:0000256" key="4">
    <source>
        <dbReference type="ARBA" id="ARBA00022729"/>
    </source>
</evidence>
<feature type="signal peptide" evidence="8">
    <location>
        <begin position="1"/>
        <end position="22"/>
    </location>
</feature>
<dbReference type="OrthoDB" id="9803054at2"/>
<keyword evidence="2 8" id="KW-1134">Transmembrane beta strand</keyword>
<evidence type="ECO:0000256" key="9">
    <source>
        <dbReference type="NCBIfam" id="TIGR03303"/>
    </source>
</evidence>
<keyword evidence="12" id="KW-1185">Reference proteome</keyword>
<evidence type="ECO:0000256" key="7">
    <source>
        <dbReference type="ARBA" id="ARBA00023237"/>
    </source>
</evidence>
<feature type="domain" description="POTRA" evidence="10">
    <location>
        <begin position="27"/>
        <end position="94"/>
    </location>
</feature>
<feature type="domain" description="POTRA" evidence="10">
    <location>
        <begin position="269"/>
        <end position="348"/>
    </location>
</feature>
<dbReference type="KEGG" id="nba:CUN60_09680"/>
<dbReference type="GO" id="GO:0043165">
    <property type="term" value="P:Gram-negative-bacterium-type cell outer membrane assembly"/>
    <property type="evidence" value="ECO:0007669"/>
    <property type="project" value="UniProtKB-UniRule"/>
</dbReference>
<evidence type="ECO:0000256" key="8">
    <source>
        <dbReference type="HAMAP-Rule" id="MF_01430"/>
    </source>
</evidence>
<dbReference type="EMBL" id="CP024847">
    <property type="protein sequence ID" value="AUR52556.1"/>
    <property type="molecule type" value="Genomic_DNA"/>
</dbReference>
<dbReference type="InterPro" id="IPR023707">
    <property type="entry name" value="OM_assembly_BamA"/>
</dbReference>
<dbReference type="GO" id="GO:0051205">
    <property type="term" value="P:protein insertion into membrane"/>
    <property type="evidence" value="ECO:0007669"/>
    <property type="project" value="UniProtKB-UniRule"/>
</dbReference>
<protein>
    <recommendedName>
        <fullName evidence="8 9">Outer membrane protein assembly factor BamA</fullName>
    </recommendedName>
</protein>
<evidence type="ECO:0000256" key="3">
    <source>
        <dbReference type="ARBA" id="ARBA00022692"/>
    </source>
</evidence>
<evidence type="ECO:0000313" key="11">
    <source>
        <dbReference type="EMBL" id="AUR52556.1"/>
    </source>
</evidence>
<dbReference type="PROSITE" id="PS51779">
    <property type="entry name" value="POTRA"/>
    <property type="match status" value="4"/>
</dbReference>
<dbReference type="Gene3D" id="2.40.160.50">
    <property type="entry name" value="membrane protein fhac: a member of the omp85/tpsb transporter family"/>
    <property type="match status" value="1"/>
</dbReference>